<reference evidence="3 4" key="1">
    <citation type="submission" date="2018-07" db="EMBL/GenBank/DDBJ databases">
        <title>Comparative genomics of the Candidatus Parilichlamydiaceae reveals evidence of convergent evolution and genome reduction in the phylum Chlamydiae.</title>
        <authorList>
            <person name="Taylor-Brown A."/>
            <person name="Polkinghorne A."/>
        </authorList>
    </citation>
    <scope>NUCLEOTIDE SEQUENCE [LARGE SCALE GENOMIC DNA]</scope>
    <source>
        <strain evidence="3 4">Hat2</strain>
    </source>
</reference>
<proteinExistence type="predicted"/>
<dbReference type="AlphaFoldDB" id="A0A369KB95"/>
<name>A0A369KB95_9BACT</name>
<keyword evidence="2" id="KW-1133">Transmembrane helix</keyword>
<evidence type="ECO:0000256" key="1">
    <source>
        <dbReference type="SAM" id="MobiDB-lite"/>
    </source>
</evidence>
<feature type="compositionally biased region" description="Polar residues" evidence="1">
    <location>
        <begin position="1"/>
        <end position="13"/>
    </location>
</feature>
<evidence type="ECO:0000313" key="4">
    <source>
        <dbReference type="Proteomes" id="UP000253816"/>
    </source>
</evidence>
<keyword evidence="2" id="KW-0812">Transmembrane</keyword>
<protein>
    <submittedName>
        <fullName evidence="3">Uncharacterized protein</fullName>
    </submittedName>
</protein>
<dbReference type="EMBL" id="QQBG01000026">
    <property type="protein sequence ID" value="RDB31188.1"/>
    <property type="molecule type" value="Genomic_DNA"/>
</dbReference>
<keyword evidence="4" id="KW-1185">Reference proteome</keyword>
<dbReference type="Proteomes" id="UP000253816">
    <property type="component" value="Unassembled WGS sequence"/>
</dbReference>
<feature type="region of interest" description="Disordered" evidence="1">
    <location>
        <begin position="1"/>
        <end position="32"/>
    </location>
</feature>
<feature type="transmembrane region" description="Helical" evidence="2">
    <location>
        <begin position="76"/>
        <end position="94"/>
    </location>
</feature>
<organism evidence="3 4">
    <name type="scientific">Candidatus Similichlamydia laticola</name>
    <dbReference type="NCBI Taxonomy" id="2170265"/>
    <lineage>
        <taxon>Bacteria</taxon>
        <taxon>Pseudomonadati</taxon>
        <taxon>Chlamydiota</taxon>
        <taxon>Chlamydiia</taxon>
        <taxon>Parachlamydiales</taxon>
        <taxon>Candidatus Parilichlamydiaceae</taxon>
        <taxon>Candidatus Similichlamydia</taxon>
    </lineage>
</organism>
<feature type="compositionally biased region" description="Low complexity" evidence="1">
    <location>
        <begin position="21"/>
        <end position="32"/>
    </location>
</feature>
<keyword evidence="2" id="KW-0472">Membrane</keyword>
<sequence>MDSVTVKTTSTGQGRLDKSSSKGSEGSNEVTVRVTSVSVELLPGEEGSSKVEDSCYDKCHGCEPLGCCYSEDWETYFGFLVLIIICIILLFILLSTKKLEEINKLLGGK</sequence>
<accession>A0A369KB95</accession>
<comment type="caution">
    <text evidence="3">The sequence shown here is derived from an EMBL/GenBank/DDBJ whole genome shotgun (WGS) entry which is preliminary data.</text>
</comment>
<evidence type="ECO:0000256" key="2">
    <source>
        <dbReference type="SAM" id="Phobius"/>
    </source>
</evidence>
<evidence type="ECO:0000313" key="3">
    <source>
        <dbReference type="EMBL" id="RDB31188.1"/>
    </source>
</evidence>
<dbReference type="RefSeq" id="WP_114544591.1">
    <property type="nucleotide sequence ID" value="NZ_QQBG01000026.1"/>
</dbReference>
<gene>
    <name evidence="3" type="ORF">HAT2_00668</name>
</gene>